<gene>
    <name evidence="1" type="ORF">CDAR_524001</name>
</gene>
<comment type="caution">
    <text evidence="1">The sequence shown here is derived from an EMBL/GenBank/DDBJ whole genome shotgun (WGS) entry which is preliminary data.</text>
</comment>
<dbReference type="Proteomes" id="UP001054837">
    <property type="component" value="Unassembled WGS sequence"/>
</dbReference>
<evidence type="ECO:0000313" key="2">
    <source>
        <dbReference type="Proteomes" id="UP001054837"/>
    </source>
</evidence>
<keyword evidence="2" id="KW-1185">Reference proteome</keyword>
<reference evidence="1 2" key="1">
    <citation type="submission" date="2021-06" db="EMBL/GenBank/DDBJ databases">
        <title>Caerostris darwini draft genome.</title>
        <authorList>
            <person name="Kono N."/>
            <person name="Arakawa K."/>
        </authorList>
    </citation>
    <scope>NUCLEOTIDE SEQUENCE [LARGE SCALE GENOMIC DNA]</scope>
</reference>
<proteinExistence type="predicted"/>
<dbReference type="EMBL" id="BPLQ01010209">
    <property type="protein sequence ID" value="GIY49242.1"/>
    <property type="molecule type" value="Genomic_DNA"/>
</dbReference>
<protein>
    <submittedName>
        <fullName evidence="1">Uncharacterized protein</fullName>
    </submittedName>
</protein>
<organism evidence="1 2">
    <name type="scientific">Caerostris darwini</name>
    <dbReference type="NCBI Taxonomy" id="1538125"/>
    <lineage>
        <taxon>Eukaryota</taxon>
        <taxon>Metazoa</taxon>
        <taxon>Ecdysozoa</taxon>
        <taxon>Arthropoda</taxon>
        <taxon>Chelicerata</taxon>
        <taxon>Arachnida</taxon>
        <taxon>Araneae</taxon>
        <taxon>Araneomorphae</taxon>
        <taxon>Entelegynae</taxon>
        <taxon>Araneoidea</taxon>
        <taxon>Araneidae</taxon>
        <taxon>Caerostris</taxon>
    </lineage>
</organism>
<sequence>MSAFHSLKTVSKSTKDENFCTEKSNVNNVKEGHREVDAVVVFTGRKRPLRIHCVTHFNEARECVTGASLRMPPQCAYGKVSLCIGGPLFLVPPLLSGRLSWTLLPLRELQLASFRTRNFYFTGK</sequence>
<accession>A0AAV4TWJ4</accession>
<name>A0AAV4TWJ4_9ARAC</name>
<dbReference type="AlphaFoldDB" id="A0AAV4TWJ4"/>
<evidence type="ECO:0000313" key="1">
    <source>
        <dbReference type="EMBL" id="GIY49242.1"/>
    </source>
</evidence>